<dbReference type="eggNOG" id="ENOG502ZY2C">
    <property type="taxonomic scope" value="Bacteria"/>
</dbReference>
<dbReference type="Proteomes" id="UP000008631">
    <property type="component" value="Chromosome"/>
</dbReference>
<reference evidence="2 3" key="2">
    <citation type="journal article" date="2011" name="Stand. Genomic Sci.">
        <title>Complete genome sequence of Isosphaera pallida type strain (IS1B).</title>
        <authorList>
            <consortium name="US DOE Joint Genome Institute (JGI-PGF)"/>
            <person name="Goker M."/>
            <person name="Cleland D."/>
            <person name="Saunders E."/>
            <person name="Lapidus A."/>
            <person name="Nolan M."/>
            <person name="Lucas S."/>
            <person name="Hammon N."/>
            <person name="Deshpande S."/>
            <person name="Cheng J.F."/>
            <person name="Tapia R."/>
            <person name="Han C."/>
            <person name="Goodwin L."/>
            <person name="Pitluck S."/>
            <person name="Liolios K."/>
            <person name="Pagani I."/>
            <person name="Ivanova N."/>
            <person name="Mavromatis K."/>
            <person name="Pati A."/>
            <person name="Chen A."/>
            <person name="Palaniappan K."/>
            <person name="Land M."/>
            <person name="Hauser L."/>
            <person name="Chang Y.J."/>
            <person name="Jeffries C.D."/>
            <person name="Detter J.C."/>
            <person name="Beck B."/>
            <person name="Woyke T."/>
            <person name="Bristow J."/>
            <person name="Eisen J.A."/>
            <person name="Markowitz V."/>
            <person name="Hugenholtz P."/>
            <person name="Kyrpides N.C."/>
            <person name="Klenk H.P."/>
        </authorList>
    </citation>
    <scope>NUCLEOTIDE SEQUENCE [LARGE SCALE GENOMIC DNA]</scope>
    <source>
        <strain evidence="3">ATCC 43644 / DSM 9630 / IS1B</strain>
    </source>
</reference>
<protein>
    <recommendedName>
        <fullName evidence="4">SprT-like domain-containing protein</fullName>
    </recommendedName>
</protein>
<accession>E8R3M4</accession>
<evidence type="ECO:0000313" key="3">
    <source>
        <dbReference type="Proteomes" id="UP000008631"/>
    </source>
</evidence>
<dbReference type="InParanoid" id="E8R3M4"/>
<evidence type="ECO:0000313" key="2">
    <source>
        <dbReference type="EMBL" id="ADV61591.1"/>
    </source>
</evidence>
<gene>
    <name evidence="2" type="ordered locus">Isop_1002</name>
</gene>
<keyword evidence="3" id="KW-1185">Reference proteome</keyword>
<dbReference type="KEGG" id="ipa:Isop_1002"/>
<reference key="1">
    <citation type="submission" date="2010-11" db="EMBL/GenBank/DDBJ databases">
        <title>The complete sequence of chromosome of Isophaera pallida ATCC 43644.</title>
        <authorList>
            <consortium name="US DOE Joint Genome Institute (JGI-PGF)"/>
            <person name="Lucas S."/>
            <person name="Copeland A."/>
            <person name="Lapidus A."/>
            <person name="Bruce D."/>
            <person name="Goodwin L."/>
            <person name="Pitluck S."/>
            <person name="Kyrpides N."/>
            <person name="Mavromatis K."/>
            <person name="Pagani I."/>
            <person name="Ivanova N."/>
            <person name="Saunders E."/>
            <person name="Brettin T."/>
            <person name="Detter J.C."/>
            <person name="Han C."/>
            <person name="Tapia R."/>
            <person name="Land M."/>
            <person name="Hauser L."/>
            <person name="Markowitz V."/>
            <person name="Cheng J.-F."/>
            <person name="Hugenholtz P."/>
            <person name="Woyke T."/>
            <person name="Wu D."/>
            <person name="Eisen J.A."/>
        </authorList>
    </citation>
    <scope>NUCLEOTIDE SEQUENCE</scope>
    <source>
        <strain>ATCC 43644</strain>
    </source>
</reference>
<evidence type="ECO:0000256" key="1">
    <source>
        <dbReference type="SAM" id="MobiDB-lite"/>
    </source>
</evidence>
<name>E8R3M4_ISOPI</name>
<dbReference type="HOGENOM" id="CLU_077405_0_0_0"/>
<evidence type="ECO:0008006" key="4">
    <source>
        <dbReference type="Google" id="ProtNLM"/>
    </source>
</evidence>
<dbReference type="STRING" id="575540.Isop_1002"/>
<sequence length="300" mass="33734">MSPPQPLRRRSSTLRSSRISGGDDLTTPPPRLADPLLDQAVRSLAARLVRLSPDPSRVAQRRDELRASILRASPRINRPNFTHLDERDLQLLFTLTDLSFFAGGLAAVTRQAPGRSLAFRVSSRLTRAAGKTSSLQTPPSPGQPGSMRFEIAISATLLLESFHEPNAPPILVCGCPCGDRLDALMRVFEHELIHLVEFAVWGRSSCARPRFRDLARRVFDHVGFHHDLVTPREAARRRHAIRIGDRVKFHYEGRTLRGRVSRITRRATVLVDDPAGHLYSDGHHYIRYYVPVDRLQSDPS</sequence>
<dbReference type="AlphaFoldDB" id="E8R3M4"/>
<proteinExistence type="predicted"/>
<feature type="region of interest" description="Disordered" evidence="1">
    <location>
        <begin position="1"/>
        <end position="32"/>
    </location>
</feature>
<dbReference type="OrthoDB" id="1900587at2"/>
<organism evidence="2 3">
    <name type="scientific">Isosphaera pallida (strain ATCC 43644 / DSM 9630 / IS1B)</name>
    <dbReference type="NCBI Taxonomy" id="575540"/>
    <lineage>
        <taxon>Bacteria</taxon>
        <taxon>Pseudomonadati</taxon>
        <taxon>Planctomycetota</taxon>
        <taxon>Planctomycetia</taxon>
        <taxon>Isosphaerales</taxon>
        <taxon>Isosphaeraceae</taxon>
        <taxon>Isosphaera</taxon>
    </lineage>
</organism>
<dbReference type="EMBL" id="CP002353">
    <property type="protein sequence ID" value="ADV61591.1"/>
    <property type="molecule type" value="Genomic_DNA"/>
</dbReference>
<dbReference type="RefSeq" id="WP_013563880.1">
    <property type="nucleotide sequence ID" value="NC_014962.1"/>
</dbReference>